<evidence type="ECO:0000313" key="3">
    <source>
        <dbReference type="Proteomes" id="UP000664203"/>
    </source>
</evidence>
<evidence type="ECO:0000313" key="2">
    <source>
        <dbReference type="EMBL" id="CAF9932293.1"/>
    </source>
</evidence>
<organism evidence="2 3">
    <name type="scientific">Alectoria fallacina</name>
    <dbReference type="NCBI Taxonomy" id="1903189"/>
    <lineage>
        <taxon>Eukaryota</taxon>
        <taxon>Fungi</taxon>
        <taxon>Dikarya</taxon>
        <taxon>Ascomycota</taxon>
        <taxon>Pezizomycotina</taxon>
        <taxon>Lecanoromycetes</taxon>
        <taxon>OSLEUM clade</taxon>
        <taxon>Lecanoromycetidae</taxon>
        <taxon>Lecanorales</taxon>
        <taxon>Lecanorineae</taxon>
        <taxon>Parmeliaceae</taxon>
        <taxon>Alectoria</taxon>
    </lineage>
</organism>
<name>A0A8H3G354_9LECA</name>
<gene>
    <name evidence="2" type="ORF">ALECFALPRED_005259</name>
</gene>
<reference evidence="2" key="1">
    <citation type="submission" date="2021-03" db="EMBL/GenBank/DDBJ databases">
        <authorList>
            <person name="Tagirdzhanova G."/>
        </authorList>
    </citation>
    <scope>NUCLEOTIDE SEQUENCE</scope>
</reference>
<dbReference type="AlphaFoldDB" id="A0A8H3G354"/>
<accession>A0A8H3G354</accession>
<dbReference type="EMBL" id="CAJPDR010000325">
    <property type="protein sequence ID" value="CAF9932293.1"/>
    <property type="molecule type" value="Genomic_DNA"/>
</dbReference>
<keyword evidence="3" id="KW-1185">Reference proteome</keyword>
<sequence length="122" mass="13286">MLSVEPWVWVRVWTLSGRNDDDDQSDRDDLSNLDVEEETLVDGGKATFDEEEVPGIVQEAETELVDGGTATCDREEVPGVVQEAGTEVVEVMAVAVDMAGFADDVNECEERPSHLSADGEND</sequence>
<comment type="caution">
    <text evidence="2">The sequence shown here is derived from an EMBL/GenBank/DDBJ whole genome shotgun (WGS) entry which is preliminary data.</text>
</comment>
<dbReference type="Proteomes" id="UP000664203">
    <property type="component" value="Unassembled WGS sequence"/>
</dbReference>
<protein>
    <submittedName>
        <fullName evidence="2">Uncharacterized protein</fullName>
    </submittedName>
</protein>
<feature type="region of interest" description="Disordered" evidence="1">
    <location>
        <begin position="17"/>
        <end position="38"/>
    </location>
</feature>
<proteinExistence type="predicted"/>
<evidence type="ECO:0000256" key="1">
    <source>
        <dbReference type="SAM" id="MobiDB-lite"/>
    </source>
</evidence>